<dbReference type="Pfam" id="PF09723">
    <property type="entry name" value="Zn_ribbon_8"/>
    <property type="match status" value="1"/>
</dbReference>
<dbReference type="PANTHER" id="PTHR34404:SF2">
    <property type="entry name" value="CONSERVED SERINE RICH PROTEIN"/>
    <property type="match status" value="1"/>
</dbReference>
<dbReference type="Gene3D" id="2.20.28.30">
    <property type="entry name" value="RNA polymerase ii, chain L"/>
    <property type="match status" value="1"/>
</dbReference>
<proteinExistence type="predicted"/>
<dbReference type="SMART" id="SM00834">
    <property type="entry name" value="CxxC_CXXC_SSSS"/>
    <property type="match status" value="1"/>
</dbReference>
<dbReference type="RefSeq" id="WP_068772108.1">
    <property type="nucleotide sequence ID" value="NZ_CP109796.1"/>
</dbReference>
<evidence type="ECO:0000256" key="1">
    <source>
        <dbReference type="SAM" id="MobiDB-lite"/>
    </source>
</evidence>
<dbReference type="PANTHER" id="PTHR34404">
    <property type="entry name" value="REGULATORY PROTEIN, FMDB FAMILY"/>
    <property type="match status" value="1"/>
</dbReference>
<feature type="region of interest" description="Disordered" evidence="1">
    <location>
        <begin position="60"/>
        <end position="109"/>
    </location>
</feature>
<dbReference type="NCBIfam" id="TIGR02605">
    <property type="entry name" value="CxxC_CxxC_SSSS"/>
    <property type="match status" value="1"/>
</dbReference>
<dbReference type="EMBL" id="LRRQ01000154">
    <property type="protein sequence ID" value="OAM87899.1"/>
    <property type="molecule type" value="Genomic_DNA"/>
</dbReference>
<dbReference type="Proteomes" id="UP000078486">
    <property type="component" value="Unassembled WGS sequence"/>
</dbReference>
<comment type="caution">
    <text evidence="3">The sequence shown here is derived from an EMBL/GenBank/DDBJ whole genome shotgun (WGS) entry which is preliminary data.</text>
</comment>
<dbReference type="OrthoDB" id="9813321at2"/>
<protein>
    <recommendedName>
        <fullName evidence="2">Putative regulatory protein FmdB zinc ribbon domain-containing protein</fullName>
    </recommendedName>
</protein>
<dbReference type="STRING" id="1184151.AW736_20140"/>
<evidence type="ECO:0000259" key="2">
    <source>
        <dbReference type="SMART" id="SM00834"/>
    </source>
</evidence>
<evidence type="ECO:0000313" key="3">
    <source>
        <dbReference type="EMBL" id="OAM87899.1"/>
    </source>
</evidence>
<reference evidence="3 4" key="1">
    <citation type="submission" date="2016-01" db="EMBL/GenBank/DDBJ databases">
        <title>High potential of lignocellulose degradation of a new Verrucomicrobia species.</title>
        <authorList>
            <person name="Wang Y."/>
            <person name="Shi Y."/>
            <person name="Qiu Z."/>
            <person name="Liu S."/>
            <person name="Yang H."/>
        </authorList>
    </citation>
    <scope>NUCLEOTIDE SEQUENCE [LARGE SCALE GENOMIC DNA]</scope>
    <source>
        <strain evidence="3 4">TSB47</strain>
    </source>
</reference>
<accession>A0A178IFM9</accession>
<sequence>MPTYDYVCTKCGHEFEVFQSMKDKPLTKCPKCKKGRVKRLIGTGAGLLFKGTGFYETDYKRKSGTKEKDGAAPSTPSGEKSTGDGKAASTAPAKSNSGAAKSDGAKQAG</sequence>
<organism evidence="3 4">
    <name type="scientific">Termitidicoccus mucosus</name>
    <dbReference type="NCBI Taxonomy" id="1184151"/>
    <lineage>
        <taxon>Bacteria</taxon>
        <taxon>Pseudomonadati</taxon>
        <taxon>Verrucomicrobiota</taxon>
        <taxon>Opitutia</taxon>
        <taxon>Opitutales</taxon>
        <taxon>Opitutaceae</taxon>
        <taxon>Termitidicoccus</taxon>
    </lineage>
</organism>
<dbReference type="AlphaFoldDB" id="A0A178IFM9"/>
<name>A0A178IFM9_9BACT</name>
<dbReference type="InterPro" id="IPR013429">
    <property type="entry name" value="Regulatory_FmdB_Zinc_ribbon"/>
</dbReference>
<gene>
    <name evidence="3" type="ORF">AW736_20140</name>
</gene>
<feature type="domain" description="Putative regulatory protein FmdB zinc ribbon" evidence="2">
    <location>
        <begin position="1"/>
        <end position="42"/>
    </location>
</feature>
<keyword evidence="4" id="KW-1185">Reference proteome</keyword>
<evidence type="ECO:0000313" key="4">
    <source>
        <dbReference type="Proteomes" id="UP000078486"/>
    </source>
</evidence>
<feature type="compositionally biased region" description="Basic and acidic residues" evidence="1">
    <location>
        <begin position="60"/>
        <end position="70"/>
    </location>
</feature>